<dbReference type="PANTHER" id="PTHR13612:SF0">
    <property type="entry name" value="ENHANCER OF MRNA-DECAPPING PROTEIN 3"/>
    <property type="match status" value="1"/>
</dbReference>
<feature type="domain" description="YjeF N-terminal" evidence="6">
    <location>
        <begin position="580"/>
        <end position="812"/>
    </location>
</feature>
<comment type="similarity">
    <text evidence="2">Belongs to the EDC3 family.</text>
</comment>
<dbReference type="GO" id="GO:0003729">
    <property type="term" value="F:mRNA binding"/>
    <property type="evidence" value="ECO:0007669"/>
    <property type="project" value="TreeGrafter"/>
</dbReference>
<dbReference type="eggNOG" id="KOG2585">
    <property type="taxonomic scope" value="Eukaryota"/>
</dbReference>
<feature type="compositionally biased region" description="Pro residues" evidence="5">
    <location>
        <begin position="73"/>
        <end position="86"/>
    </location>
</feature>
<evidence type="ECO:0000256" key="5">
    <source>
        <dbReference type="SAM" id="MobiDB-lite"/>
    </source>
</evidence>
<organism evidence="8 9">
    <name type="scientific">Tuber melanosporum (strain Mel28)</name>
    <name type="common">Perigord black truffle</name>
    <dbReference type="NCBI Taxonomy" id="656061"/>
    <lineage>
        <taxon>Eukaryota</taxon>
        <taxon>Fungi</taxon>
        <taxon>Dikarya</taxon>
        <taxon>Ascomycota</taxon>
        <taxon>Pezizomycotina</taxon>
        <taxon>Pezizomycetes</taxon>
        <taxon>Pezizales</taxon>
        <taxon>Tuberaceae</taxon>
        <taxon>Tuber</taxon>
    </lineage>
</organism>
<evidence type="ECO:0000313" key="8">
    <source>
        <dbReference type="EMBL" id="CAZ85848.1"/>
    </source>
</evidence>
<dbReference type="Proteomes" id="UP000006911">
    <property type="component" value="Unassembled WGS sequence"/>
</dbReference>
<dbReference type="Pfam" id="PF03853">
    <property type="entry name" value="YjeF_N"/>
    <property type="match status" value="1"/>
</dbReference>
<dbReference type="KEGG" id="tml:GSTUM_00010952001"/>
<evidence type="ECO:0000256" key="3">
    <source>
        <dbReference type="ARBA" id="ARBA00015797"/>
    </source>
</evidence>
<dbReference type="GO" id="GO:0033962">
    <property type="term" value="P:P-body assembly"/>
    <property type="evidence" value="ECO:0007669"/>
    <property type="project" value="TreeGrafter"/>
</dbReference>
<feature type="region of interest" description="Disordered" evidence="5">
    <location>
        <begin position="155"/>
        <end position="181"/>
    </location>
</feature>
<accession>D5GMV5</accession>
<dbReference type="GeneID" id="9183416"/>
<dbReference type="FunCoup" id="D5GMV5">
    <property type="interactions" value="122"/>
</dbReference>
<dbReference type="OMA" id="AWRKYGT"/>
<proteinExistence type="inferred from homology"/>
<feature type="region of interest" description="Disordered" evidence="5">
    <location>
        <begin position="431"/>
        <end position="562"/>
    </location>
</feature>
<dbReference type="EMBL" id="FN430360">
    <property type="protein sequence ID" value="CAZ85848.1"/>
    <property type="molecule type" value="Genomic_DNA"/>
</dbReference>
<keyword evidence="9" id="KW-1185">Reference proteome</keyword>
<reference evidence="8 9" key="1">
    <citation type="journal article" date="2010" name="Nature">
        <title>Perigord black truffle genome uncovers evolutionary origins and mechanisms of symbiosis.</title>
        <authorList>
            <person name="Martin F."/>
            <person name="Kohler A."/>
            <person name="Murat C."/>
            <person name="Balestrini R."/>
            <person name="Coutinho P.M."/>
            <person name="Jaillon O."/>
            <person name="Montanini B."/>
            <person name="Morin E."/>
            <person name="Noel B."/>
            <person name="Percudani R."/>
            <person name="Porcel B."/>
            <person name="Rubini A."/>
            <person name="Amicucci A."/>
            <person name="Amselem J."/>
            <person name="Anthouard V."/>
            <person name="Arcioni S."/>
            <person name="Artiguenave F."/>
            <person name="Aury J.M."/>
            <person name="Ballario P."/>
            <person name="Bolchi A."/>
            <person name="Brenna A."/>
            <person name="Brun A."/>
            <person name="Buee M."/>
            <person name="Cantarel B."/>
            <person name="Chevalier G."/>
            <person name="Couloux A."/>
            <person name="Da Silva C."/>
            <person name="Denoeud F."/>
            <person name="Duplessis S."/>
            <person name="Ghignone S."/>
            <person name="Hilselberger B."/>
            <person name="Iotti M."/>
            <person name="Marcais B."/>
            <person name="Mello A."/>
            <person name="Miranda M."/>
            <person name="Pacioni G."/>
            <person name="Quesneville H."/>
            <person name="Riccioni C."/>
            <person name="Ruotolo R."/>
            <person name="Splivallo R."/>
            <person name="Stocchi V."/>
            <person name="Tisserant E."/>
            <person name="Viscomi A.R."/>
            <person name="Zambonelli A."/>
            <person name="Zampieri E."/>
            <person name="Henrissat B."/>
            <person name="Lebrun M.H."/>
            <person name="Paolocci F."/>
            <person name="Bonfante P."/>
            <person name="Ottonello S."/>
            <person name="Wincker P."/>
        </authorList>
    </citation>
    <scope>NUCLEOTIDE SEQUENCE [LARGE SCALE GENOMIC DNA]</scope>
    <source>
        <strain evidence="8 9">Mel28</strain>
    </source>
</reference>
<feature type="compositionally biased region" description="Basic residues" evidence="5">
    <location>
        <begin position="507"/>
        <end position="524"/>
    </location>
</feature>
<feature type="domain" description="DFDF" evidence="7">
    <location>
        <begin position="388"/>
        <end position="424"/>
    </location>
</feature>
<evidence type="ECO:0000256" key="1">
    <source>
        <dbReference type="ARBA" id="ARBA00004201"/>
    </source>
</evidence>
<dbReference type="STRING" id="656061.D5GMV5"/>
<dbReference type="SUPFAM" id="SSF64153">
    <property type="entry name" value="YjeF N-terminal domain-like"/>
    <property type="match status" value="1"/>
</dbReference>
<dbReference type="InterPro" id="IPR025762">
    <property type="entry name" value="DFDF"/>
</dbReference>
<sequence>MTSQFIGLQVLLSLNDPARTRVRGLVADVNGPELTLRDVLFVDTGYRTPGYTVNGLDIEDIDIIPSETNGSTPPIPPQPPHPPHFQAPPALSTIQPPPPPAQVQAYSQPLSQLSSNQFSRPATAVHSPQIPATSGQFIDPAIISISQKPEANTIPTAQASVPNVKHKPKKPSYSTPPRMGTAGSSILSAAAAIRPPNPPPLKRNGSSQGVPVAPINTLTAPTSSAPYPLSASAAPDPSRPIGLGHSLPVRGPVSASVLQMPFGDLSLREDVAAESSAFDETDDAASNVAMPPTPYTRPPFPRRRSRRRKAQTRNNQQRPLLESTTQEDLTQKDTVSHGILGGPIPQATSSGGTGLLQPGAINSDKRRRQRRRDRRNDGNSNAEEEGWATEDVNDYKAREFDFQGNLDRFDKEGLFNQMKAEDTTADEARLVSFNRLPQRGSNSKASGVPRKNYHHHENVLGTYANGQPLNDRDGWPNEFITEESSEDSEDELGRGRGDGAAADSGRSSRRGMSRRSQSGRRRGARQMSTSNPSMRSLENIHHQPSNGGGLGQTPTNKPGKPTLRLAPSGKLCPIVSPLQMLDVERIAEVELCLTDDMMTENAGRAIAQVVIQAFGKRISASNHNALPVVLVFAGNHKSGARAIAAGRHLKNHHVRVMACVLGLEREDGLLEHVRRQLNVFRNAGGRVARWEELANNLKTLDSPPELIVDGLLGIHLNFEDLRTDQQATAFELVQFANKSKASVLAVDIPSGVDGSTGEVAQLEGTGRLHMRAKWVVCMGAPKSGLLNALVSGVGASWNLYVADIGISNTAWRKYGTRRRHGVEFAAEWVVELEYHGAPSA</sequence>
<dbReference type="PROSITE" id="PS51385">
    <property type="entry name" value="YJEF_N"/>
    <property type="match status" value="1"/>
</dbReference>
<evidence type="ECO:0000256" key="2">
    <source>
        <dbReference type="ARBA" id="ARBA00006610"/>
    </source>
</evidence>
<dbReference type="Gene3D" id="3.40.50.10260">
    <property type="entry name" value="YjeF N-terminal domain"/>
    <property type="match status" value="1"/>
</dbReference>
<evidence type="ECO:0000259" key="6">
    <source>
        <dbReference type="PROSITE" id="PS51385"/>
    </source>
</evidence>
<gene>
    <name evidence="8" type="ORF">GSTUM_00010952001</name>
</gene>
<evidence type="ECO:0000259" key="7">
    <source>
        <dbReference type="PROSITE" id="PS51512"/>
    </source>
</evidence>
<dbReference type="PANTHER" id="PTHR13612">
    <property type="entry name" value="ENHANCER OF MRNA-DECAPPING PROTEIN 3"/>
    <property type="match status" value="1"/>
</dbReference>
<name>D5GMV5_TUBMM</name>
<evidence type="ECO:0000313" key="9">
    <source>
        <dbReference type="Proteomes" id="UP000006911"/>
    </source>
</evidence>
<feature type="compositionally biased region" description="Acidic residues" evidence="5">
    <location>
        <begin position="480"/>
        <end position="490"/>
    </location>
</feature>
<protein>
    <recommendedName>
        <fullName evidence="3">Enhancer of mRNA-decapping protein 3</fullName>
    </recommendedName>
</protein>
<dbReference type="HOGENOM" id="CLU_024328_0_0_1"/>
<feature type="region of interest" description="Disordered" evidence="5">
    <location>
        <begin position="64"/>
        <end position="108"/>
    </location>
</feature>
<dbReference type="GO" id="GO:0000932">
    <property type="term" value="C:P-body"/>
    <property type="evidence" value="ECO:0007669"/>
    <property type="project" value="UniProtKB-SubCell"/>
</dbReference>
<evidence type="ECO:0000256" key="4">
    <source>
        <dbReference type="ARBA" id="ARBA00022490"/>
    </source>
</evidence>
<dbReference type="AlphaFoldDB" id="D5GMV5"/>
<dbReference type="InterPro" id="IPR004443">
    <property type="entry name" value="YjeF_N_dom"/>
</dbReference>
<comment type="subcellular location">
    <subcellularLocation>
        <location evidence="1">Cytoplasm</location>
        <location evidence="1">P-body</location>
    </subcellularLocation>
</comment>
<feature type="region of interest" description="Disordered" evidence="5">
    <location>
        <begin position="194"/>
        <end position="218"/>
    </location>
</feature>
<feature type="region of interest" description="Disordered" evidence="5">
    <location>
        <begin position="273"/>
        <end position="387"/>
    </location>
</feature>
<dbReference type="RefSeq" id="XP_002841657.1">
    <property type="nucleotide sequence ID" value="XM_002841611.1"/>
</dbReference>
<dbReference type="InParanoid" id="D5GMV5"/>
<dbReference type="GO" id="GO:0031087">
    <property type="term" value="P:deadenylation-independent decapping of nuclear-transcribed mRNA"/>
    <property type="evidence" value="ECO:0007669"/>
    <property type="project" value="TreeGrafter"/>
</dbReference>
<feature type="compositionally biased region" description="Basic residues" evidence="5">
    <location>
        <begin position="300"/>
        <end position="311"/>
    </location>
</feature>
<dbReference type="Pfam" id="PF09532">
    <property type="entry name" value="FDF"/>
    <property type="match status" value="1"/>
</dbReference>
<dbReference type="SMART" id="SM01199">
    <property type="entry name" value="FDF"/>
    <property type="match status" value="1"/>
</dbReference>
<dbReference type="InterPro" id="IPR036652">
    <property type="entry name" value="YjeF_N_dom_sf"/>
</dbReference>
<dbReference type="PROSITE" id="PS51512">
    <property type="entry name" value="DFDF"/>
    <property type="match status" value="1"/>
</dbReference>
<dbReference type="InterPro" id="IPR019050">
    <property type="entry name" value="FDF_dom"/>
</dbReference>
<feature type="compositionally biased region" description="Polar residues" evidence="5">
    <location>
        <begin position="314"/>
        <end position="328"/>
    </location>
</feature>
<keyword evidence="4" id="KW-0963">Cytoplasm</keyword>